<keyword evidence="2" id="KW-1185">Reference proteome</keyword>
<evidence type="ECO:0000313" key="1">
    <source>
        <dbReference type="EMBL" id="QDV35859.1"/>
    </source>
</evidence>
<organism evidence="1 2">
    <name type="scientific">Tautonia plasticadhaerens</name>
    <dbReference type="NCBI Taxonomy" id="2527974"/>
    <lineage>
        <taxon>Bacteria</taxon>
        <taxon>Pseudomonadati</taxon>
        <taxon>Planctomycetota</taxon>
        <taxon>Planctomycetia</taxon>
        <taxon>Isosphaerales</taxon>
        <taxon>Isosphaeraceae</taxon>
        <taxon>Tautonia</taxon>
    </lineage>
</organism>
<proteinExistence type="predicted"/>
<evidence type="ECO:0000313" key="2">
    <source>
        <dbReference type="Proteomes" id="UP000317835"/>
    </source>
</evidence>
<name>A0A518H4U8_9BACT</name>
<dbReference type="RefSeq" id="WP_197446158.1">
    <property type="nucleotide sequence ID" value="NZ_CP036426.1"/>
</dbReference>
<sequence>MHHFRGRLLDGPEPCLSPANVYIEYLGAQDGTKPNWNGYLVVSEEDAVRPGIMYTLMLEDGRTGDLAIDHVSPDADAPGRFRAVFAGESPLA</sequence>
<dbReference type="AlphaFoldDB" id="A0A518H4U8"/>
<dbReference type="KEGG" id="tpla:ElP_37670"/>
<dbReference type="Proteomes" id="UP000317835">
    <property type="component" value="Chromosome"/>
</dbReference>
<reference evidence="1 2" key="1">
    <citation type="submission" date="2019-02" db="EMBL/GenBank/DDBJ databases">
        <title>Deep-cultivation of Planctomycetes and their phenomic and genomic characterization uncovers novel biology.</title>
        <authorList>
            <person name="Wiegand S."/>
            <person name="Jogler M."/>
            <person name="Boedeker C."/>
            <person name="Pinto D."/>
            <person name="Vollmers J."/>
            <person name="Rivas-Marin E."/>
            <person name="Kohn T."/>
            <person name="Peeters S.H."/>
            <person name="Heuer A."/>
            <person name="Rast P."/>
            <person name="Oberbeckmann S."/>
            <person name="Bunk B."/>
            <person name="Jeske O."/>
            <person name="Meyerdierks A."/>
            <person name="Storesund J.E."/>
            <person name="Kallscheuer N."/>
            <person name="Luecker S."/>
            <person name="Lage O.M."/>
            <person name="Pohl T."/>
            <person name="Merkel B.J."/>
            <person name="Hornburger P."/>
            <person name="Mueller R.-W."/>
            <person name="Bruemmer F."/>
            <person name="Labrenz M."/>
            <person name="Spormann A.M."/>
            <person name="Op den Camp H."/>
            <person name="Overmann J."/>
            <person name="Amann R."/>
            <person name="Jetten M.S.M."/>
            <person name="Mascher T."/>
            <person name="Medema M.H."/>
            <person name="Devos D.P."/>
            <person name="Kaster A.-K."/>
            <person name="Ovreas L."/>
            <person name="Rohde M."/>
            <person name="Galperin M.Y."/>
            <person name="Jogler C."/>
        </authorList>
    </citation>
    <scope>NUCLEOTIDE SEQUENCE [LARGE SCALE GENOMIC DNA]</scope>
    <source>
        <strain evidence="1 2">ElP</strain>
    </source>
</reference>
<dbReference type="EMBL" id="CP036426">
    <property type="protein sequence ID" value="QDV35859.1"/>
    <property type="molecule type" value="Genomic_DNA"/>
</dbReference>
<gene>
    <name evidence="1" type="ORF">ElP_37670</name>
</gene>
<accession>A0A518H4U8</accession>
<protein>
    <submittedName>
        <fullName evidence="1">Uncharacterized protein</fullName>
    </submittedName>
</protein>